<proteinExistence type="inferred from homology"/>
<sequence>MNVGSNRLDLASASSSDASSDNTLPPQYKVLTLSFNQDCTSLAMSTPTTYSLFTISQDNKIDEIHNCAYTEISTIERLFSSSLIAVVSSQAPRKLKVCHFMRGTEILSYSFANNILAVKLSRSRLAVCLEDSIYIHNMRDMKLLHTIREIPSNSDGLCTLSISDENPYLAYPGSTTTGEIQIFDTVNLKPGILIAAHKSPLAAMAFDMAGAKIATASNKGTVIRIHSSIDGLCLFEFRRGVR</sequence>
<evidence type="ECO:0000256" key="1">
    <source>
        <dbReference type="ARBA" id="ARBA00022574"/>
    </source>
</evidence>
<dbReference type="Gene3D" id="2.130.10.10">
    <property type="entry name" value="YVTN repeat-like/Quinoprotein amine dehydrogenase"/>
    <property type="match status" value="1"/>
</dbReference>
<name>A0A816RTL0_9BILA</name>
<feature type="region of interest" description="Disordered" evidence="4">
    <location>
        <begin position="1"/>
        <end position="22"/>
    </location>
</feature>
<evidence type="ECO:0000256" key="3">
    <source>
        <dbReference type="ARBA" id="ARBA00025740"/>
    </source>
</evidence>
<evidence type="ECO:0000313" key="6">
    <source>
        <dbReference type="Proteomes" id="UP000663856"/>
    </source>
</evidence>
<dbReference type="PANTHER" id="PTHR11227">
    <property type="entry name" value="WD-REPEAT PROTEIN INTERACTING WITH PHOSPHOINOSIDES WIPI -RELATED"/>
    <property type="match status" value="1"/>
</dbReference>
<feature type="non-terminal residue" evidence="5">
    <location>
        <position position="1"/>
    </location>
</feature>
<reference evidence="5" key="1">
    <citation type="submission" date="2021-02" db="EMBL/GenBank/DDBJ databases">
        <authorList>
            <person name="Nowell W R."/>
        </authorList>
    </citation>
    <scope>NUCLEOTIDE SEQUENCE</scope>
</reference>
<dbReference type="SUPFAM" id="SSF50978">
    <property type="entry name" value="WD40 repeat-like"/>
    <property type="match status" value="1"/>
</dbReference>
<evidence type="ECO:0000256" key="4">
    <source>
        <dbReference type="SAM" id="MobiDB-lite"/>
    </source>
</evidence>
<dbReference type="AlphaFoldDB" id="A0A816RTL0"/>
<dbReference type="Pfam" id="PF21032">
    <property type="entry name" value="PROPPIN"/>
    <property type="match status" value="1"/>
</dbReference>
<gene>
    <name evidence="5" type="ORF">WKI299_LOCUS15260</name>
</gene>
<accession>A0A816RTL0</accession>
<evidence type="ECO:0000256" key="2">
    <source>
        <dbReference type="ARBA" id="ARBA00022737"/>
    </source>
</evidence>
<keyword evidence="2" id="KW-0677">Repeat</keyword>
<comment type="similarity">
    <text evidence="3">Belongs to the WD repeat PROPPIN family.</text>
</comment>
<feature type="compositionally biased region" description="Low complexity" evidence="4">
    <location>
        <begin position="8"/>
        <end position="21"/>
    </location>
</feature>
<dbReference type="InterPro" id="IPR015943">
    <property type="entry name" value="WD40/YVTN_repeat-like_dom_sf"/>
</dbReference>
<organism evidence="5 6">
    <name type="scientific">Rotaria magnacalcarata</name>
    <dbReference type="NCBI Taxonomy" id="392030"/>
    <lineage>
        <taxon>Eukaryota</taxon>
        <taxon>Metazoa</taxon>
        <taxon>Spiralia</taxon>
        <taxon>Gnathifera</taxon>
        <taxon>Rotifera</taxon>
        <taxon>Eurotatoria</taxon>
        <taxon>Bdelloidea</taxon>
        <taxon>Philodinida</taxon>
        <taxon>Philodinidae</taxon>
        <taxon>Rotaria</taxon>
    </lineage>
</organism>
<dbReference type="InterPro" id="IPR036322">
    <property type="entry name" value="WD40_repeat_dom_sf"/>
</dbReference>
<dbReference type="InterPro" id="IPR048720">
    <property type="entry name" value="PROPPIN"/>
</dbReference>
<evidence type="ECO:0000313" key="5">
    <source>
        <dbReference type="EMBL" id="CAF2076497.1"/>
    </source>
</evidence>
<evidence type="ECO:0008006" key="7">
    <source>
        <dbReference type="Google" id="ProtNLM"/>
    </source>
</evidence>
<dbReference type="Proteomes" id="UP000663856">
    <property type="component" value="Unassembled WGS sequence"/>
</dbReference>
<keyword evidence="1" id="KW-0853">WD repeat</keyword>
<protein>
    <recommendedName>
        <fullName evidence="7">WD repeat domain phosphoinositide-interacting protein 2</fullName>
    </recommendedName>
</protein>
<dbReference type="EMBL" id="CAJNRF010005924">
    <property type="protein sequence ID" value="CAF2076497.1"/>
    <property type="molecule type" value="Genomic_DNA"/>
</dbReference>
<comment type="caution">
    <text evidence="5">The sequence shown here is derived from an EMBL/GenBank/DDBJ whole genome shotgun (WGS) entry which is preliminary data.</text>
</comment>